<feature type="domain" description="PIN" evidence="1">
    <location>
        <begin position="125"/>
        <end position="191"/>
    </location>
</feature>
<dbReference type="PANTHER" id="PTHR39677">
    <property type="entry name" value="RIBONUCLEASE VAPC6"/>
    <property type="match status" value="1"/>
</dbReference>
<dbReference type="Gene3D" id="3.40.50.1010">
    <property type="entry name" value="5'-nuclease"/>
    <property type="match status" value="1"/>
</dbReference>
<dbReference type="SUPFAM" id="SSF88723">
    <property type="entry name" value="PIN domain-like"/>
    <property type="match status" value="2"/>
</dbReference>
<dbReference type="OrthoDB" id="1903179at2"/>
<dbReference type="RefSeq" id="WP_084666141.1">
    <property type="nucleotide sequence ID" value="NZ_FQXP01000005.1"/>
</dbReference>
<name>A0A1M5VZ53_9CLOT</name>
<protein>
    <submittedName>
        <fullName evidence="2">PIN domain-containing protein</fullName>
    </submittedName>
</protein>
<dbReference type="InterPro" id="IPR002716">
    <property type="entry name" value="PIN_dom"/>
</dbReference>
<accession>A0A1M5VZ53</accession>
<proteinExistence type="predicted"/>
<dbReference type="Pfam" id="PF01850">
    <property type="entry name" value="PIN"/>
    <property type="match status" value="1"/>
</dbReference>
<dbReference type="AlphaFoldDB" id="A0A1M5VZ53"/>
<dbReference type="EMBL" id="FQXP01000005">
    <property type="protein sequence ID" value="SHH80284.1"/>
    <property type="molecule type" value="Genomic_DNA"/>
</dbReference>
<evidence type="ECO:0000313" key="3">
    <source>
        <dbReference type="Proteomes" id="UP000184526"/>
    </source>
</evidence>
<evidence type="ECO:0000313" key="2">
    <source>
        <dbReference type="EMBL" id="SHH80284.1"/>
    </source>
</evidence>
<organism evidence="2 3">
    <name type="scientific">Clostridium collagenovorans DSM 3089</name>
    <dbReference type="NCBI Taxonomy" id="1121306"/>
    <lineage>
        <taxon>Bacteria</taxon>
        <taxon>Bacillati</taxon>
        <taxon>Bacillota</taxon>
        <taxon>Clostridia</taxon>
        <taxon>Eubacteriales</taxon>
        <taxon>Clostridiaceae</taxon>
        <taxon>Clostridium</taxon>
    </lineage>
</organism>
<dbReference type="Proteomes" id="UP000184526">
    <property type="component" value="Unassembled WGS sequence"/>
</dbReference>
<evidence type="ECO:0000259" key="1">
    <source>
        <dbReference type="Pfam" id="PF01850"/>
    </source>
</evidence>
<dbReference type="InterPro" id="IPR029060">
    <property type="entry name" value="PIN-like_dom_sf"/>
</dbReference>
<reference evidence="2 3" key="1">
    <citation type="submission" date="2016-11" db="EMBL/GenBank/DDBJ databases">
        <authorList>
            <person name="Jaros S."/>
            <person name="Januszkiewicz K."/>
            <person name="Wedrychowicz H."/>
        </authorList>
    </citation>
    <scope>NUCLEOTIDE SEQUENCE [LARGE SCALE GENOMIC DNA]</scope>
    <source>
        <strain evidence="2 3">DSM 3089</strain>
    </source>
</reference>
<gene>
    <name evidence="2" type="ORF">SAMN02745196_01441</name>
</gene>
<dbReference type="PANTHER" id="PTHR39677:SF4">
    <property type="entry name" value="RIBONUCLEASE VAPC6"/>
    <property type="match status" value="1"/>
</dbReference>
<sequence length="200" mass="23742">MLDTCFILTLLYDKDPKNKECIEVLSRLIVSGCQLYITDITSAEILNQIPKKLFQNDMRYRIDKVDPVNSPSNVDIILNSFNRHDRKLIKEKRLEKFNQIQFNKYFYNLSKNPWKKDLLKIYYSKAVDMHSQMERLLKFRNISIDSRCISLAKELMKNYILPVNDSYHIACAEFNGIHYFITLDSDFEEIKNTKVIILKI</sequence>
<keyword evidence="3" id="KW-1185">Reference proteome</keyword>